<name>A0A5C3N0H6_9AGAM</name>
<dbReference type="Proteomes" id="UP000305948">
    <property type="component" value="Unassembled WGS sequence"/>
</dbReference>
<gene>
    <name evidence="3" type="ORF">OE88DRAFT_282959</name>
</gene>
<proteinExistence type="predicted"/>
<dbReference type="AlphaFoldDB" id="A0A5C3N0H6"/>
<feature type="region of interest" description="Disordered" evidence="1">
    <location>
        <begin position="16"/>
        <end position="35"/>
    </location>
</feature>
<dbReference type="OrthoDB" id="61113at2759"/>
<evidence type="ECO:0008006" key="5">
    <source>
        <dbReference type="Google" id="ProtNLM"/>
    </source>
</evidence>
<reference evidence="3 4" key="1">
    <citation type="journal article" date="2019" name="Nat. Ecol. Evol.">
        <title>Megaphylogeny resolves global patterns of mushroom evolution.</title>
        <authorList>
            <person name="Varga T."/>
            <person name="Krizsan K."/>
            <person name="Foldi C."/>
            <person name="Dima B."/>
            <person name="Sanchez-Garcia M."/>
            <person name="Sanchez-Ramirez S."/>
            <person name="Szollosi G.J."/>
            <person name="Szarkandi J.G."/>
            <person name="Papp V."/>
            <person name="Albert L."/>
            <person name="Andreopoulos W."/>
            <person name="Angelini C."/>
            <person name="Antonin V."/>
            <person name="Barry K.W."/>
            <person name="Bougher N.L."/>
            <person name="Buchanan P."/>
            <person name="Buyck B."/>
            <person name="Bense V."/>
            <person name="Catcheside P."/>
            <person name="Chovatia M."/>
            <person name="Cooper J."/>
            <person name="Damon W."/>
            <person name="Desjardin D."/>
            <person name="Finy P."/>
            <person name="Geml J."/>
            <person name="Haridas S."/>
            <person name="Hughes K."/>
            <person name="Justo A."/>
            <person name="Karasinski D."/>
            <person name="Kautmanova I."/>
            <person name="Kiss B."/>
            <person name="Kocsube S."/>
            <person name="Kotiranta H."/>
            <person name="LaButti K.M."/>
            <person name="Lechner B.E."/>
            <person name="Liimatainen K."/>
            <person name="Lipzen A."/>
            <person name="Lukacs Z."/>
            <person name="Mihaltcheva S."/>
            <person name="Morgado L.N."/>
            <person name="Niskanen T."/>
            <person name="Noordeloos M.E."/>
            <person name="Ohm R.A."/>
            <person name="Ortiz-Santana B."/>
            <person name="Ovrebo C."/>
            <person name="Racz N."/>
            <person name="Riley R."/>
            <person name="Savchenko A."/>
            <person name="Shiryaev A."/>
            <person name="Soop K."/>
            <person name="Spirin V."/>
            <person name="Szebenyi C."/>
            <person name="Tomsovsky M."/>
            <person name="Tulloss R.E."/>
            <person name="Uehling J."/>
            <person name="Grigoriev I.V."/>
            <person name="Vagvolgyi C."/>
            <person name="Papp T."/>
            <person name="Martin F.M."/>
            <person name="Miettinen O."/>
            <person name="Hibbett D.S."/>
            <person name="Nagy L.G."/>
        </authorList>
    </citation>
    <scope>NUCLEOTIDE SEQUENCE [LARGE SCALE GENOMIC DNA]</scope>
    <source>
        <strain evidence="3 4">OMC1185</strain>
    </source>
</reference>
<feature type="transmembrane region" description="Helical" evidence="2">
    <location>
        <begin position="38"/>
        <end position="60"/>
    </location>
</feature>
<keyword evidence="2" id="KW-0472">Membrane</keyword>
<sequence length="311" mass="34088">MSYELTNVGYQALSAEEGDDDAAAPSEPKSPTSSKPTYLSVILVVLAILCTLVNGILVLLDRGSPKEGVLRSPRAKLPRPNQFVGLDTIPRPTSPIHREFTNYPSLVIQIDSSRPGFVYSDDPNGHMTFRGYVSPEDRRIQISSVVSTVVQFRALDFGMEDCELSIALPSDVEGKNISLPRTGSTNDVDIWHLGGHDPIDAKKLSWSTRPDRVRKIATVDLQAGTLFSQRFHCHQDSVHLLEIACASKSPSCGIEWWQDMQDMSPGEQAAPSSGLAAANIHKPYTLHSVPVGSWRLVTGSLVRLQARTFII</sequence>
<keyword evidence="4" id="KW-1185">Reference proteome</keyword>
<accession>A0A5C3N0H6</accession>
<keyword evidence="2" id="KW-1133">Transmembrane helix</keyword>
<feature type="compositionally biased region" description="Low complexity" evidence="1">
    <location>
        <begin position="25"/>
        <end position="35"/>
    </location>
</feature>
<organism evidence="3 4">
    <name type="scientific">Heliocybe sulcata</name>
    <dbReference type="NCBI Taxonomy" id="5364"/>
    <lineage>
        <taxon>Eukaryota</taxon>
        <taxon>Fungi</taxon>
        <taxon>Dikarya</taxon>
        <taxon>Basidiomycota</taxon>
        <taxon>Agaricomycotina</taxon>
        <taxon>Agaricomycetes</taxon>
        <taxon>Gloeophyllales</taxon>
        <taxon>Gloeophyllaceae</taxon>
        <taxon>Heliocybe</taxon>
    </lineage>
</organism>
<protein>
    <recommendedName>
        <fullName evidence="5">Ubiquitin 3 binding protein But2 C-terminal domain-containing protein</fullName>
    </recommendedName>
</protein>
<evidence type="ECO:0000313" key="3">
    <source>
        <dbReference type="EMBL" id="TFK50663.1"/>
    </source>
</evidence>
<evidence type="ECO:0000256" key="2">
    <source>
        <dbReference type="SAM" id="Phobius"/>
    </source>
</evidence>
<keyword evidence="2" id="KW-0812">Transmembrane</keyword>
<dbReference type="EMBL" id="ML213513">
    <property type="protein sequence ID" value="TFK50663.1"/>
    <property type="molecule type" value="Genomic_DNA"/>
</dbReference>
<evidence type="ECO:0000256" key="1">
    <source>
        <dbReference type="SAM" id="MobiDB-lite"/>
    </source>
</evidence>
<evidence type="ECO:0000313" key="4">
    <source>
        <dbReference type="Proteomes" id="UP000305948"/>
    </source>
</evidence>